<dbReference type="PANTHER" id="PTHR43297">
    <property type="entry name" value="OLIGOPEPTIDE TRANSPORT ATP-BINDING PROTEIN APPD"/>
    <property type="match status" value="1"/>
</dbReference>
<comment type="subcellular location">
    <subcellularLocation>
        <location evidence="1">Cell inner membrane</location>
        <topology evidence="1">Peripheral membrane protein</topology>
    </subcellularLocation>
</comment>
<accession>A0A1X7AC83</accession>
<dbReference type="SUPFAM" id="SSF52540">
    <property type="entry name" value="P-loop containing nucleoside triphosphate hydrolases"/>
    <property type="match status" value="1"/>
</dbReference>
<dbReference type="NCBIfam" id="TIGR01727">
    <property type="entry name" value="oligo_HPY"/>
    <property type="match status" value="1"/>
</dbReference>
<comment type="similarity">
    <text evidence="2">Belongs to the ABC transporter superfamily.</text>
</comment>
<dbReference type="InterPro" id="IPR027417">
    <property type="entry name" value="P-loop_NTPase"/>
</dbReference>
<proteinExistence type="inferred from homology"/>
<dbReference type="Proteomes" id="UP000193778">
    <property type="component" value="Unassembled WGS sequence"/>
</dbReference>
<keyword evidence="6 9" id="KW-0067">ATP-binding</keyword>
<dbReference type="GO" id="GO:0016887">
    <property type="term" value="F:ATP hydrolysis activity"/>
    <property type="evidence" value="ECO:0007669"/>
    <property type="project" value="InterPro"/>
</dbReference>
<evidence type="ECO:0000256" key="3">
    <source>
        <dbReference type="ARBA" id="ARBA00022448"/>
    </source>
</evidence>
<dbReference type="RefSeq" id="WP_085824680.1">
    <property type="nucleotide sequence ID" value="NZ_FWFP01000016.1"/>
</dbReference>
<dbReference type="SMART" id="SM00382">
    <property type="entry name" value="AAA"/>
    <property type="match status" value="1"/>
</dbReference>
<dbReference type="InterPro" id="IPR017871">
    <property type="entry name" value="ABC_transporter-like_CS"/>
</dbReference>
<name>A0A1X7AC83_9RHOB</name>
<dbReference type="Gene3D" id="3.40.50.300">
    <property type="entry name" value="P-loop containing nucleotide triphosphate hydrolases"/>
    <property type="match status" value="1"/>
</dbReference>
<keyword evidence="10" id="KW-1185">Reference proteome</keyword>
<dbReference type="PROSITE" id="PS50893">
    <property type="entry name" value="ABC_TRANSPORTER_2"/>
    <property type="match status" value="1"/>
</dbReference>
<dbReference type="AlphaFoldDB" id="A0A1X7AC83"/>
<keyword evidence="4" id="KW-1003">Cell membrane</keyword>
<evidence type="ECO:0000259" key="8">
    <source>
        <dbReference type="PROSITE" id="PS50893"/>
    </source>
</evidence>
<evidence type="ECO:0000256" key="5">
    <source>
        <dbReference type="ARBA" id="ARBA00022741"/>
    </source>
</evidence>
<gene>
    <name evidence="9" type="primary">oppD_3</name>
    <name evidence="9" type="ORF">RUM8411_04239</name>
</gene>
<dbReference type="GO" id="GO:0005524">
    <property type="term" value="F:ATP binding"/>
    <property type="evidence" value="ECO:0007669"/>
    <property type="project" value="UniProtKB-KW"/>
</dbReference>
<evidence type="ECO:0000313" key="10">
    <source>
        <dbReference type="Proteomes" id="UP000193778"/>
    </source>
</evidence>
<dbReference type="InterPro" id="IPR003593">
    <property type="entry name" value="AAA+_ATPase"/>
</dbReference>
<keyword evidence="7" id="KW-0472">Membrane</keyword>
<dbReference type="PANTHER" id="PTHR43297:SF2">
    <property type="entry name" value="DIPEPTIDE TRANSPORT ATP-BINDING PROTEIN DPPD"/>
    <property type="match status" value="1"/>
</dbReference>
<dbReference type="Pfam" id="PF00005">
    <property type="entry name" value="ABC_tran"/>
    <property type="match status" value="1"/>
</dbReference>
<keyword evidence="3" id="KW-0813">Transport</keyword>
<dbReference type="InterPro" id="IPR003439">
    <property type="entry name" value="ABC_transporter-like_ATP-bd"/>
</dbReference>
<dbReference type="GO" id="GO:0055085">
    <property type="term" value="P:transmembrane transport"/>
    <property type="evidence" value="ECO:0007669"/>
    <property type="project" value="UniProtKB-ARBA"/>
</dbReference>
<evidence type="ECO:0000256" key="4">
    <source>
        <dbReference type="ARBA" id="ARBA00022475"/>
    </source>
</evidence>
<evidence type="ECO:0000256" key="6">
    <source>
        <dbReference type="ARBA" id="ARBA00022840"/>
    </source>
</evidence>
<dbReference type="CDD" id="cd03257">
    <property type="entry name" value="ABC_NikE_OppD_transporters"/>
    <property type="match status" value="1"/>
</dbReference>
<dbReference type="OrthoDB" id="7957282at2"/>
<protein>
    <submittedName>
        <fullName evidence="9">Oligopeptide transport ATP-binding protein OppD</fullName>
    </submittedName>
</protein>
<dbReference type="InterPro" id="IPR013563">
    <property type="entry name" value="Oligopep_ABC_C"/>
</dbReference>
<reference evidence="10" key="1">
    <citation type="submission" date="2017-03" db="EMBL/GenBank/DDBJ databases">
        <authorList>
            <person name="Rodrigo-Torres L."/>
            <person name="Arahal R.D."/>
            <person name="Lucena T."/>
        </authorList>
    </citation>
    <scope>NUCLEOTIDE SEQUENCE [LARGE SCALE GENOMIC DNA]</scope>
    <source>
        <strain evidence="10">CECT 8411</strain>
    </source>
</reference>
<dbReference type="PROSITE" id="PS00211">
    <property type="entry name" value="ABC_TRANSPORTER_1"/>
    <property type="match status" value="1"/>
</dbReference>
<dbReference type="InterPro" id="IPR050388">
    <property type="entry name" value="ABC_Ni/Peptide_Import"/>
</dbReference>
<dbReference type="Pfam" id="PF08352">
    <property type="entry name" value="oligo_HPY"/>
    <property type="match status" value="1"/>
</dbReference>
<keyword evidence="5" id="KW-0547">Nucleotide-binding</keyword>
<dbReference type="EMBL" id="FWFP01000016">
    <property type="protein sequence ID" value="SLN75623.1"/>
    <property type="molecule type" value="Genomic_DNA"/>
</dbReference>
<sequence>MTDTLLEIDNLSVDYETGRGDLQALRDITFNVNKGEIVGIVGESGCGKSTLISSILRLTAPNTRFREGEIRFKGQDLLQVSERHMRDLRGADISIVFQDPMQTHNPVLTIGQQMLDIQHRSKQSKADKRAHATKMLGAVGIPDPEARLKQYPHEFSGGMRQRIAIAMALMSEPDLLIADEPTTALDATLEVQIIERLQELQREFHCAILFISHHLGVIAELCDRVVVMYAGAVVESGDVREIFHDPKHPYTRRLIECDPGHLKERARVLPTIPGEVPDLANLPGGCIFRDRCDQALARCATEVPPLDQLKEGHHAACWLNHEEATS</sequence>
<organism evidence="9 10">
    <name type="scientific">Ruegeria meonggei</name>
    <dbReference type="NCBI Taxonomy" id="1446476"/>
    <lineage>
        <taxon>Bacteria</taxon>
        <taxon>Pseudomonadati</taxon>
        <taxon>Pseudomonadota</taxon>
        <taxon>Alphaproteobacteria</taxon>
        <taxon>Rhodobacterales</taxon>
        <taxon>Roseobacteraceae</taxon>
        <taxon>Ruegeria</taxon>
    </lineage>
</organism>
<evidence type="ECO:0000256" key="7">
    <source>
        <dbReference type="ARBA" id="ARBA00023136"/>
    </source>
</evidence>
<feature type="domain" description="ABC transporter" evidence="8">
    <location>
        <begin position="6"/>
        <end position="255"/>
    </location>
</feature>
<dbReference type="GO" id="GO:0015833">
    <property type="term" value="P:peptide transport"/>
    <property type="evidence" value="ECO:0007669"/>
    <property type="project" value="InterPro"/>
</dbReference>
<dbReference type="GO" id="GO:0005886">
    <property type="term" value="C:plasma membrane"/>
    <property type="evidence" value="ECO:0007669"/>
    <property type="project" value="UniProtKB-SubCell"/>
</dbReference>
<evidence type="ECO:0000256" key="2">
    <source>
        <dbReference type="ARBA" id="ARBA00005417"/>
    </source>
</evidence>
<evidence type="ECO:0000313" key="9">
    <source>
        <dbReference type="EMBL" id="SLN75623.1"/>
    </source>
</evidence>
<dbReference type="FunFam" id="3.40.50.300:FF:000016">
    <property type="entry name" value="Oligopeptide ABC transporter ATP-binding component"/>
    <property type="match status" value="1"/>
</dbReference>
<evidence type="ECO:0000256" key="1">
    <source>
        <dbReference type="ARBA" id="ARBA00004417"/>
    </source>
</evidence>